<reference evidence="3 4" key="1">
    <citation type="submission" date="2019-07" db="EMBL/GenBank/DDBJ databases">
        <title>Rhodococcus cavernicolus sp. nov., isolated from a cave.</title>
        <authorList>
            <person name="Lee S.D."/>
        </authorList>
    </citation>
    <scope>NUCLEOTIDE SEQUENCE [LARGE SCALE GENOMIC DNA]</scope>
    <source>
        <strain evidence="3 4">C1-24</strain>
    </source>
</reference>
<keyword evidence="1" id="KW-1133">Transmembrane helix</keyword>
<dbReference type="Gene3D" id="3.40.50.620">
    <property type="entry name" value="HUPs"/>
    <property type="match status" value="1"/>
</dbReference>
<dbReference type="InterPro" id="IPR051599">
    <property type="entry name" value="Cell_Envelope_Assoc"/>
</dbReference>
<name>A0A5A7S6L5_9NOCA</name>
<evidence type="ECO:0000256" key="1">
    <source>
        <dbReference type="SAM" id="Phobius"/>
    </source>
</evidence>
<gene>
    <name evidence="3" type="ORF">FOY51_20980</name>
</gene>
<organism evidence="3 4">
    <name type="scientific">Antrihabitans cavernicola</name>
    <dbReference type="NCBI Taxonomy" id="2495913"/>
    <lineage>
        <taxon>Bacteria</taxon>
        <taxon>Bacillati</taxon>
        <taxon>Actinomycetota</taxon>
        <taxon>Actinomycetes</taxon>
        <taxon>Mycobacteriales</taxon>
        <taxon>Nocardiaceae</taxon>
        <taxon>Antrihabitans</taxon>
    </lineage>
</organism>
<feature type="domain" description="DUF218" evidence="2">
    <location>
        <begin position="146"/>
        <end position="282"/>
    </location>
</feature>
<evidence type="ECO:0000259" key="2">
    <source>
        <dbReference type="Pfam" id="PF02698"/>
    </source>
</evidence>
<protein>
    <submittedName>
        <fullName evidence="3">YdcF family protein</fullName>
    </submittedName>
</protein>
<sequence length="304" mass="31361">MSGADEVDSRTSLHITRIARIAVTAIVSALLTIGLSVANAPLAAAANTTQLYNDAQNAFAHGDAAGGIGKLGELLGAAPNDTDALALRAIWADYAGDRGAKIDASAKLGADDPSRQAGVDNVLRVISTAALTPPNPFPSFQGPQTAVVVLGFGLLPNGALRPELVSRLQAVAIQSITAPASPIIVTGGNPQNGITEAAAMKDWLVRHLVPEGRIHVEDRAGSTVENALFSTQMIRDLGAVNAAVVTSANHIRRATADFTIAGTPVVGAMSTLDQIVSQILPLSKANQRGMYLDATRVFGLPATR</sequence>
<dbReference type="GO" id="GO:0043164">
    <property type="term" value="P:Gram-negative-bacterium-type cell wall biogenesis"/>
    <property type="evidence" value="ECO:0007669"/>
    <property type="project" value="TreeGrafter"/>
</dbReference>
<dbReference type="CDD" id="cd06259">
    <property type="entry name" value="YdcF-like"/>
    <property type="match status" value="1"/>
</dbReference>
<evidence type="ECO:0000313" key="3">
    <source>
        <dbReference type="EMBL" id="KAA0021134.1"/>
    </source>
</evidence>
<comment type="caution">
    <text evidence="3">The sequence shown here is derived from an EMBL/GenBank/DDBJ whole genome shotgun (WGS) entry which is preliminary data.</text>
</comment>
<dbReference type="PANTHER" id="PTHR30336:SF4">
    <property type="entry name" value="ENVELOPE BIOGENESIS FACTOR ELYC"/>
    <property type="match status" value="1"/>
</dbReference>
<dbReference type="InterPro" id="IPR014729">
    <property type="entry name" value="Rossmann-like_a/b/a_fold"/>
</dbReference>
<keyword evidence="1" id="KW-0472">Membrane</keyword>
<dbReference type="OrthoDB" id="3289889at2"/>
<evidence type="ECO:0000313" key="4">
    <source>
        <dbReference type="Proteomes" id="UP000322244"/>
    </source>
</evidence>
<feature type="transmembrane region" description="Helical" evidence="1">
    <location>
        <begin position="21"/>
        <end position="42"/>
    </location>
</feature>
<dbReference type="GO" id="GO:0005886">
    <property type="term" value="C:plasma membrane"/>
    <property type="evidence" value="ECO:0007669"/>
    <property type="project" value="TreeGrafter"/>
</dbReference>
<dbReference type="PANTHER" id="PTHR30336">
    <property type="entry name" value="INNER MEMBRANE PROTEIN, PROBABLE PERMEASE"/>
    <property type="match status" value="1"/>
</dbReference>
<dbReference type="EMBL" id="VLNY01000012">
    <property type="protein sequence ID" value="KAA0021134.1"/>
    <property type="molecule type" value="Genomic_DNA"/>
</dbReference>
<dbReference type="AlphaFoldDB" id="A0A5A7S6L5"/>
<proteinExistence type="predicted"/>
<keyword evidence="4" id="KW-1185">Reference proteome</keyword>
<dbReference type="Proteomes" id="UP000322244">
    <property type="component" value="Unassembled WGS sequence"/>
</dbReference>
<keyword evidence="1" id="KW-0812">Transmembrane</keyword>
<accession>A0A5A7S6L5</accession>
<dbReference type="GO" id="GO:0000270">
    <property type="term" value="P:peptidoglycan metabolic process"/>
    <property type="evidence" value="ECO:0007669"/>
    <property type="project" value="TreeGrafter"/>
</dbReference>
<dbReference type="InterPro" id="IPR003848">
    <property type="entry name" value="DUF218"/>
</dbReference>
<dbReference type="Pfam" id="PF02698">
    <property type="entry name" value="DUF218"/>
    <property type="match status" value="1"/>
</dbReference>